<feature type="domain" description="Yip1" evidence="6">
    <location>
        <begin position="6"/>
        <end position="225"/>
    </location>
</feature>
<organism evidence="7 8">
    <name type="scientific">Arenimonas soli</name>
    <dbReference type="NCBI Taxonomy" id="2269504"/>
    <lineage>
        <taxon>Bacteria</taxon>
        <taxon>Pseudomonadati</taxon>
        <taxon>Pseudomonadota</taxon>
        <taxon>Gammaproteobacteria</taxon>
        <taxon>Lysobacterales</taxon>
        <taxon>Lysobacteraceae</taxon>
        <taxon>Arenimonas</taxon>
    </lineage>
</organism>
<keyword evidence="4 5" id="KW-0472">Membrane</keyword>
<feature type="transmembrane region" description="Helical" evidence="5">
    <location>
        <begin position="86"/>
        <end position="110"/>
    </location>
</feature>
<keyword evidence="2 5" id="KW-0812">Transmembrane</keyword>
<accession>A0ABQ1HE83</accession>
<evidence type="ECO:0000259" key="6">
    <source>
        <dbReference type="Pfam" id="PF04893"/>
    </source>
</evidence>
<protein>
    <recommendedName>
        <fullName evidence="6">Yip1 domain-containing protein</fullName>
    </recommendedName>
</protein>
<dbReference type="Pfam" id="PF04893">
    <property type="entry name" value="Yip1"/>
    <property type="match status" value="1"/>
</dbReference>
<evidence type="ECO:0000313" key="7">
    <source>
        <dbReference type="EMBL" id="GGA72082.1"/>
    </source>
</evidence>
<evidence type="ECO:0000313" key="8">
    <source>
        <dbReference type="Proteomes" id="UP000623419"/>
    </source>
</evidence>
<evidence type="ECO:0000256" key="5">
    <source>
        <dbReference type="SAM" id="Phobius"/>
    </source>
</evidence>
<feature type="transmembrane region" description="Helical" evidence="5">
    <location>
        <begin position="209"/>
        <end position="228"/>
    </location>
</feature>
<evidence type="ECO:0000256" key="2">
    <source>
        <dbReference type="ARBA" id="ARBA00022692"/>
    </source>
</evidence>
<evidence type="ECO:0000256" key="1">
    <source>
        <dbReference type="ARBA" id="ARBA00004141"/>
    </source>
</evidence>
<sequence>MSHLINIFLEPAKVFADLREKPTFWVPLLLMAVLTAVSTLLYFMTVDPAWFAEHQSAQVLLQNPEMTSAELAQMQSFMPGARTMGWIAAAGALFVIAIVFLVYAVYYLLAGKITGQAVGFRHGLALVSWSTMPMVLGSLVVIGAVLTSSPQTPLESMQLTNIDPLLVQLPMDHDWSMLAKSFSLLNFWVWFLAALGWKTWFRTGWGQALVVVLLPSIVIYGVMALFAIL</sequence>
<evidence type="ECO:0000256" key="3">
    <source>
        <dbReference type="ARBA" id="ARBA00022989"/>
    </source>
</evidence>
<keyword evidence="3 5" id="KW-1133">Transmembrane helix</keyword>
<dbReference type="EMBL" id="BMKC01000001">
    <property type="protein sequence ID" value="GGA72082.1"/>
    <property type="molecule type" value="Genomic_DNA"/>
</dbReference>
<feature type="transmembrane region" description="Helical" evidence="5">
    <location>
        <begin position="23"/>
        <end position="44"/>
    </location>
</feature>
<feature type="transmembrane region" description="Helical" evidence="5">
    <location>
        <begin position="122"/>
        <end position="146"/>
    </location>
</feature>
<name>A0ABQ1HE83_9GAMM</name>
<dbReference type="RefSeq" id="WP_188661516.1">
    <property type="nucleotide sequence ID" value="NZ_BMKC01000001.1"/>
</dbReference>
<dbReference type="InterPro" id="IPR006977">
    <property type="entry name" value="Yip1_dom"/>
</dbReference>
<evidence type="ECO:0000256" key="4">
    <source>
        <dbReference type="ARBA" id="ARBA00023136"/>
    </source>
</evidence>
<keyword evidence="8" id="KW-1185">Reference proteome</keyword>
<comment type="subcellular location">
    <subcellularLocation>
        <location evidence="1">Membrane</location>
        <topology evidence="1">Multi-pass membrane protein</topology>
    </subcellularLocation>
</comment>
<gene>
    <name evidence="7" type="ORF">GCM10011521_07800</name>
</gene>
<dbReference type="Proteomes" id="UP000623419">
    <property type="component" value="Unassembled WGS sequence"/>
</dbReference>
<reference evidence="8" key="1">
    <citation type="journal article" date="2019" name="Int. J. Syst. Evol. Microbiol.">
        <title>The Global Catalogue of Microorganisms (GCM) 10K type strain sequencing project: providing services to taxonomists for standard genome sequencing and annotation.</title>
        <authorList>
            <consortium name="The Broad Institute Genomics Platform"/>
            <consortium name="The Broad Institute Genome Sequencing Center for Infectious Disease"/>
            <person name="Wu L."/>
            <person name="Ma J."/>
        </authorList>
    </citation>
    <scope>NUCLEOTIDE SEQUENCE [LARGE SCALE GENOMIC DNA]</scope>
    <source>
        <strain evidence="8">CGMCC 1.15905</strain>
    </source>
</reference>
<feature type="transmembrane region" description="Helical" evidence="5">
    <location>
        <begin position="177"/>
        <end position="197"/>
    </location>
</feature>
<comment type="caution">
    <text evidence="7">The sequence shown here is derived from an EMBL/GenBank/DDBJ whole genome shotgun (WGS) entry which is preliminary data.</text>
</comment>
<proteinExistence type="predicted"/>